<accession>A0ABW3LQG2</accession>
<reference evidence="2" key="1">
    <citation type="journal article" date="2019" name="Int. J. Syst. Evol. Microbiol.">
        <title>The Global Catalogue of Microorganisms (GCM) 10K type strain sequencing project: providing services to taxonomists for standard genome sequencing and annotation.</title>
        <authorList>
            <consortium name="The Broad Institute Genomics Platform"/>
            <consortium name="The Broad Institute Genome Sequencing Center for Infectious Disease"/>
            <person name="Wu L."/>
            <person name="Ma J."/>
        </authorList>
    </citation>
    <scope>NUCLEOTIDE SEQUENCE [LARGE SCALE GENOMIC DNA]</scope>
    <source>
        <strain evidence="2">CCUG 56754</strain>
    </source>
</reference>
<protein>
    <recommendedName>
        <fullName evidence="3">DUF945 domain-containing protein</fullName>
    </recommendedName>
</protein>
<gene>
    <name evidence="1" type="ORF">ACFQ3N_14425</name>
</gene>
<sequence>MGSKKIIAIIIGTVLVVGGSVAAFVLLNLPAKQTYFLAEKNSAEFLVDKFEERYQPELDWMEVTQEKPFETALELSAHYNDPNSGMGMGMFSPEQIINNSTLTITSAMDRDNKQLNSEIKADIGGMEVGDITFDLTADKVMLGLPFLEETLLLKEEDIGNLLKEIEPNTFTGNENFDFNTFFESNNMLSEDDLEYLKEEYATLIYDELPDDAFTSTDETVNVSNETIDTEKIDFKLSEEEVKDLLTIVLNKMESDDRLKEILKEQIVVQQFGLGISASNLSPVMETEMDDFINEFESGLKEAQSALQDFHIPNGLRSTIWIKDDLIVKRDFSIEMGPSTEELGTFTVQGSQLFTDVSQTFDYVIGVTDAYMDESVTVAGDLAWKDNKVSDSINLTAGGTEIIYEGTESLDDGKRDFERIFSMNDNNGEIGSFHWSGNATYQNDQMNSEHNLSIESPEISQDMFGLTILTNAKAIQSVDISSEENSKDIGIMSMDELMQYMELEVTPQFQQWMFSTMGAGGSF</sequence>
<name>A0ABW3LQG2_9BACI</name>
<proteinExistence type="predicted"/>
<dbReference type="Proteomes" id="UP001597040">
    <property type="component" value="Unassembled WGS sequence"/>
</dbReference>
<comment type="caution">
    <text evidence="1">The sequence shown here is derived from an EMBL/GenBank/DDBJ whole genome shotgun (WGS) entry which is preliminary data.</text>
</comment>
<organism evidence="1 2">
    <name type="scientific">Virgibacillus byunsanensis</name>
    <dbReference type="NCBI Taxonomy" id="570945"/>
    <lineage>
        <taxon>Bacteria</taxon>
        <taxon>Bacillati</taxon>
        <taxon>Bacillota</taxon>
        <taxon>Bacilli</taxon>
        <taxon>Bacillales</taxon>
        <taxon>Bacillaceae</taxon>
        <taxon>Virgibacillus</taxon>
    </lineage>
</organism>
<dbReference type="RefSeq" id="WP_390363238.1">
    <property type="nucleotide sequence ID" value="NZ_JBHTKJ010000039.1"/>
</dbReference>
<evidence type="ECO:0008006" key="3">
    <source>
        <dbReference type="Google" id="ProtNLM"/>
    </source>
</evidence>
<evidence type="ECO:0000313" key="2">
    <source>
        <dbReference type="Proteomes" id="UP001597040"/>
    </source>
</evidence>
<evidence type="ECO:0000313" key="1">
    <source>
        <dbReference type="EMBL" id="MFD1039581.1"/>
    </source>
</evidence>
<dbReference type="EMBL" id="JBHTKJ010000039">
    <property type="protein sequence ID" value="MFD1039581.1"/>
    <property type="molecule type" value="Genomic_DNA"/>
</dbReference>
<keyword evidence="2" id="KW-1185">Reference proteome</keyword>